<dbReference type="RefSeq" id="WP_183509623.1">
    <property type="nucleotide sequence ID" value="NZ_BAABGK010000041.1"/>
</dbReference>
<reference evidence="2 3" key="1">
    <citation type="submission" date="2020-08" db="EMBL/GenBank/DDBJ databases">
        <title>Sequencing the genomes of 1000 actinobacteria strains.</title>
        <authorList>
            <person name="Klenk H.-P."/>
        </authorList>
    </citation>
    <scope>NUCLEOTIDE SEQUENCE [LARGE SCALE GENOMIC DNA]</scope>
    <source>
        <strain evidence="2 3">DSM 22826</strain>
    </source>
</reference>
<evidence type="ECO:0000313" key="2">
    <source>
        <dbReference type="EMBL" id="MBB2994247.1"/>
    </source>
</evidence>
<feature type="transmembrane region" description="Helical" evidence="1">
    <location>
        <begin position="38"/>
        <end position="62"/>
    </location>
</feature>
<keyword evidence="1" id="KW-0812">Transmembrane</keyword>
<evidence type="ECO:0000313" key="3">
    <source>
        <dbReference type="Proteomes" id="UP000523000"/>
    </source>
</evidence>
<sequence>MNPLIKISLVGGWLPTTVWVLGLASLIFLILRLRRGWALRVLISAVLSAVLVFGIHWLLVYAFSLLGEPMPNSVIAWAGLGIFAVLIGGWAMKGSKTLRRALTPIAVVCALLLCGLQINAYFGQYVNLGTLLGASDVNLPTLPSQYAKGMQSSAAPAGQPAVTRWRAPAGLPSRGKLFQAQIPGTSSGFHARAAIVYLPPAYEAAHRPLLPVLVLVAGQPGGPQRWVDAGDLAPIMNAFAKDHDGLAPVTVVVDATGSTSANTMCMDSKIAQAGTYLSKDVPAWIKANLNVQPDNSRWAFGGFSFGGTCAIQMGTMYPRTYPNIIDLSGQLEPEISANKSTTINASFGSDTAGFEAVLPMTLLQEKTYPHSAAYFSVGVNDSHYGPDMAVMAAAAKASGMHVKDVQVPGKAHSWSSARIGLRGGLDFLAKRLGLVP</sequence>
<dbReference type="EMBL" id="JACHVS010000001">
    <property type="protein sequence ID" value="MBB2994247.1"/>
    <property type="molecule type" value="Genomic_DNA"/>
</dbReference>
<dbReference type="Proteomes" id="UP000523000">
    <property type="component" value="Unassembled WGS sequence"/>
</dbReference>
<proteinExistence type="predicted"/>
<accession>A0A839QF28</accession>
<dbReference type="InterPro" id="IPR050583">
    <property type="entry name" value="Mycobacterial_A85_antigen"/>
</dbReference>
<protein>
    <submittedName>
        <fullName evidence="2">S-formylglutathione hydrolase FrmB</fullName>
    </submittedName>
</protein>
<feature type="transmembrane region" description="Helical" evidence="1">
    <location>
        <begin position="101"/>
        <end position="122"/>
    </location>
</feature>
<gene>
    <name evidence="2" type="ORF">E9229_000438</name>
</gene>
<dbReference type="InterPro" id="IPR000801">
    <property type="entry name" value="Esterase-like"/>
</dbReference>
<dbReference type="InterPro" id="IPR029058">
    <property type="entry name" value="AB_hydrolase_fold"/>
</dbReference>
<keyword evidence="1" id="KW-1133">Transmembrane helix</keyword>
<name>A0A839QF28_9MICC</name>
<evidence type="ECO:0000256" key="1">
    <source>
        <dbReference type="SAM" id="Phobius"/>
    </source>
</evidence>
<feature type="transmembrane region" description="Helical" evidence="1">
    <location>
        <begin position="74"/>
        <end position="92"/>
    </location>
</feature>
<dbReference type="PANTHER" id="PTHR48098">
    <property type="entry name" value="ENTEROCHELIN ESTERASE-RELATED"/>
    <property type="match status" value="1"/>
</dbReference>
<dbReference type="Pfam" id="PF00756">
    <property type="entry name" value="Esterase"/>
    <property type="match status" value="1"/>
</dbReference>
<dbReference type="AlphaFoldDB" id="A0A839QF28"/>
<keyword evidence="2" id="KW-0378">Hydrolase</keyword>
<keyword evidence="3" id="KW-1185">Reference proteome</keyword>
<comment type="caution">
    <text evidence="2">The sequence shown here is derived from an EMBL/GenBank/DDBJ whole genome shotgun (WGS) entry which is preliminary data.</text>
</comment>
<keyword evidence="1" id="KW-0472">Membrane</keyword>
<dbReference type="PANTHER" id="PTHR48098:SF1">
    <property type="entry name" value="DIACYLGLYCEROL ACYLTRANSFERASE_MYCOLYLTRANSFERASE AG85A"/>
    <property type="match status" value="1"/>
</dbReference>
<dbReference type="GO" id="GO:0016747">
    <property type="term" value="F:acyltransferase activity, transferring groups other than amino-acyl groups"/>
    <property type="evidence" value="ECO:0007669"/>
    <property type="project" value="TreeGrafter"/>
</dbReference>
<dbReference type="GO" id="GO:0016787">
    <property type="term" value="F:hydrolase activity"/>
    <property type="evidence" value="ECO:0007669"/>
    <property type="project" value="UniProtKB-KW"/>
</dbReference>
<dbReference type="SUPFAM" id="SSF53474">
    <property type="entry name" value="alpha/beta-Hydrolases"/>
    <property type="match status" value="1"/>
</dbReference>
<dbReference type="Gene3D" id="3.40.50.1820">
    <property type="entry name" value="alpha/beta hydrolase"/>
    <property type="match status" value="1"/>
</dbReference>
<feature type="transmembrane region" description="Helical" evidence="1">
    <location>
        <begin position="12"/>
        <end position="31"/>
    </location>
</feature>
<organism evidence="2 3">
    <name type="scientific">Paeniglutamicibacter cryotolerans</name>
    <dbReference type="NCBI Taxonomy" id="670079"/>
    <lineage>
        <taxon>Bacteria</taxon>
        <taxon>Bacillati</taxon>
        <taxon>Actinomycetota</taxon>
        <taxon>Actinomycetes</taxon>
        <taxon>Micrococcales</taxon>
        <taxon>Micrococcaceae</taxon>
        <taxon>Paeniglutamicibacter</taxon>
    </lineage>
</organism>